<comment type="caution">
    <text evidence="1">The sequence shown here is derived from an EMBL/GenBank/DDBJ whole genome shotgun (WGS) entry which is preliminary data.</text>
</comment>
<accession>A0ABQ6NEN7</accession>
<evidence type="ECO:0000313" key="1">
    <source>
        <dbReference type="EMBL" id="GMI57936.1"/>
    </source>
</evidence>
<proteinExistence type="predicted"/>
<name>A0ABQ6NEN7_9STRA</name>
<evidence type="ECO:0000313" key="2">
    <source>
        <dbReference type="Proteomes" id="UP001165060"/>
    </source>
</evidence>
<keyword evidence="2" id="KW-1185">Reference proteome</keyword>
<dbReference type="EMBL" id="BRYB01006451">
    <property type="protein sequence ID" value="GMI57936.1"/>
    <property type="molecule type" value="Genomic_DNA"/>
</dbReference>
<protein>
    <submittedName>
        <fullName evidence="1">Uncharacterized protein</fullName>
    </submittedName>
</protein>
<sequence>MPHLERASALSFQSSAKPTEAAVSLHDQWYETISSANPTASSDLSHYVTLSPAAPLLPPLPPPLAPSPAPAASEEAPRSLLSALMFAADAAASYLEWGESEILDEIGDGIGDAAEVVAEAAGWDNLYEGLYA</sequence>
<organism evidence="1 2">
    <name type="scientific">Tetraparma gracilis</name>
    <dbReference type="NCBI Taxonomy" id="2962635"/>
    <lineage>
        <taxon>Eukaryota</taxon>
        <taxon>Sar</taxon>
        <taxon>Stramenopiles</taxon>
        <taxon>Ochrophyta</taxon>
        <taxon>Bolidophyceae</taxon>
        <taxon>Parmales</taxon>
        <taxon>Triparmaceae</taxon>
        <taxon>Tetraparma</taxon>
    </lineage>
</organism>
<reference evidence="1 2" key="1">
    <citation type="journal article" date="2023" name="Commun. Biol.">
        <title>Genome analysis of Parmales, the sister group of diatoms, reveals the evolutionary specialization of diatoms from phago-mixotrophs to photoautotrophs.</title>
        <authorList>
            <person name="Ban H."/>
            <person name="Sato S."/>
            <person name="Yoshikawa S."/>
            <person name="Yamada K."/>
            <person name="Nakamura Y."/>
            <person name="Ichinomiya M."/>
            <person name="Sato N."/>
            <person name="Blanc-Mathieu R."/>
            <person name="Endo H."/>
            <person name="Kuwata A."/>
            <person name="Ogata H."/>
        </authorList>
    </citation>
    <scope>NUCLEOTIDE SEQUENCE [LARGE SCALE GENOMIC DNA]</scope>
</reference>
<dbReference type="Proteomes" id="UP001165060">
    <property type="component" value="Unassembled WGS sequence"/>
</dbReference>
<gene>
    <name evidence="1" type="ORF">TeGR_g9011</name>
</gene>